<dbReference type="SMART" id="SM00987">
    <property type="entry name" value="UreE_C"/>
    <property type="match status" value="1"/>
</dbReference>
<evidence type="ECO:0000256" key="3">
    <source>
        <dbReference type="ARBA" id="ARBA00023204"/>
    </source>
</evidence>
<dbReference type="InterPro" id="IPR005122">
    <property type="entry name" value="Uracil-DNA_glycosylase-like"/>
</dbReference>
<dbReference type="SMART" id="SM00986">
    <property type="entry name" value="UDG"/>
    <property type="match status" value="1"/>
</dbReference>
<reference evidence="5 6" key="1">
    <citation type="submission" date="2023-07" db="EMBL/GenBank/DDBJ databases">
        <title>Sorghum-associated microbial communities from plants grown in Nebraska, USA.</title>
        <authorList>
            <person name="Schachtman D."/>
        </authorList>
    </citation>
    <scope>NUCLEOTIDE SEQUENCE [LARGE SCALE GENOMIC DNA]</scope>
    <source>
        <strain evidence="5 6">4129</strain>
    </source>
</reference>
<dbReference type="Pfam" id="PF03167">
    <property type="entry name" value="UDG"/>
    <property type="match status" value="1"/>
</dbReference>
<dbReference type="InterPro" id="IPR036895">
    <property type="entry name" value="Uracil-DNA_glycosylase-like_sf"/>
</dbReference>
<dbReference type="PANTHER" id="PTHR12159">
    <property type="entry name" value="G/T AND G/U MISMATCH-SPECIFIC DNA GLYCOSYLASE"/>
    <property type="match status" value="1"/>
</dbReference>
<dbReference type="SUPFAM" id="SSF52141">
    <property type="entry name" value="Uracil-DNA glycosylase-like"/>
    <property type="match status" value="1"/>
</dbReference>
<dbReference type="InterPro" id="IPR015637">
    <property type="entry name" value="MUG/TDG"/>
</dbReference>
<gene>
    <name evidence="5" type="ORF">J2W48_003596</name>
</gene>
<dbReference type="Proteomes" id="UP001269081">
    <property type="component" value="Unassembled WGS sequence"/>
</dbReference>
<dbReference type="NCBIfam" id="TIGR04274">
    <property type="entry name" value="hypoxanDNAglyco"/>
    <property type="match status" value="1"/>
</dbReference>
<accession>A0ABU1YBM3</accession>
<name>A0ABU1YBM3_9FLAO</name>
<keyword evidence="6" id="KW-1185">Reference proteome</keyword>
<protein>
    <submittedName>
        <fullName evidence="5">Hypoxanthine-DNA glycosylase</fullName>
    </submittedName>
</protein>
<proteinExistence type="predicted"/>
<dbReference type="Gene3D" id="3.40.470.10">
    <property type="entry name" value="Uracil-DNA glycosylase-like domain"/>
    <property type="match status" value="1"/>
</dbReference>
<evidence type="ECO:0000256" key="1">
    <source>
        <dbReference type="ARBA" id="ARBA00022763"/>
    </source>
</evidence>
<dbReference type="CDD" id="cd10032">
    <property type="entry name" value="UDG-F6_HDG"/>
    <property type="match status" value="1"/>
</dbReference>
<evidence type="ECO:0000256" key="2">
    <source>
        <dbReference type="ARBA" id="ARBA00022801"/>
    </source>
</evidence>
<keyword evidence="3" id="KW-0234">DNA repair</keyword>
<sequence>MQKFALPPLIDSHSKILILGTMPGDQSIARQQYYGNKGNHFWKIIFNIFGESYNTNYEERKELLKKHRIALWNVLASCVREGSSDSKIKNECANDFENLHLQYPNIRHIFFESKTAAKFFGKYANPNDGITYHILPSTSGLNAGLSLTQKIEMWKKLAETAKTLQKKL</sequence>
<dbReference type="RefSeq" id="WP_310282994.1">
    <property type="nucleotide sequence ID" value="NZ_JAVDWQ010000014.1"/>
</dbReference>
<evidence type="ECO:0000313" key="6">
    <source>
        <dbReference type="Proteomes" id="UP001269081"/>
    </source>
</evidence>
<dbReference type="PANTHER" id="PTHR12159:SF9">
    <property type="entry name" value="G_T MISMATCH-SPECIFIC THYMINE DNA GLYCOSYLASE"/>
    <property type="match status" value="1"/>
</dbReference>
<dbReference type="EMBL" id="JAVDWQ010000014">
    <property type="protein sequence ID" value="MDR7211639.1"/>
    <property type="molecule type" value="Genomic_DNA"/>
</dbReference>
<dbReference type="InterPro" id="IPR026353">
    <property type="entry name" value="Hypoxan-DNA_Glyclase"/>
</dbReference>
<evidence type="ECO:0000313" key="5">
    <source>
        <dbReference type="EMBL" id="MDR7211639.1"/>
    </source>
</evidence>
<organism evidence="5 6">
    <name type="scientific">Flavobacterium piscis</name>
    <dbReference type="NCBI Taxonomy" id="1114874"/>
    <lineage>
        <taxon>Bacteria</taxon>
        <taxon>Pseudomonadati</taxon>
        <taxon>Bacteroidota</taxon>
        <taxon>Flavobacteriia</taxon>
        <taxon>Flavobacteriales</taxon>
        <taxon>Flavobacteriaceae</taxon>
        <taxon>Flavobacterium</taxon>
    </lineage>
</organism>
<evidence type="ECO:0000259" key="4">
    <source>
        <dbReference type="SMART" id="SM00986"/>
    </source>
</evidence>
<keyword evidence="1" id="KW-0227">DNA damage</keyword>
<comment type="caution">
    <text evidence="5">The sequence shown here is derived from an EMBL/GenBank/DDBJ whole genome shotgun (WGS) entry which is preliminary data.</text>
</comment>
<feature type="domain" description="Uracil-DNA glycosylase-like" evidence="4">
    <location>
        <begin position="7"/>
        <end position="158"/>
    </location>
</feature>
<keyword evidence="2" id="KW-0378">Hydrolase</keyword>